<dbReference type="Gene3D" id="3.30.450.40">
    <property type="match status" value="1"/>
</dbReference>
<evidence type="ECO:0000256" key="3">
    <source>
        <dbReference type="SAM" id="MobiDB-lite"/>
    </source>
</evidence>
<dbReference type="PROSITE" id="PS50887">
    <property type="entry name" value="GGDEF"/>
    <property type="match status" value="1"/>
</dbReference>
<dbReference type="eggNOG" id="COG5001">
    <property type="taxonomic scope" value="Bacteria"/>
</dbReference>
<evidence type="ECO:0000256" key="1">
    <source>
        <dbReference type="ARBA" id="ARBA00022679"/>
    </source>
</evidence>
<name>N6VYL6_9GAMM</name>
<evidence type="ECO:0000259" key="4">
    <source>
        <dbReference type="PROSITE" id="PS50883"/>
    </source>
</evidence>
<reference evidence="6 7" key="1">
    <citation type="journal article" date="2013" name="Genome Announc.">
        <title>Genome Sequence of the Polycyclic Aromatic Hydrocarbon-Degrading Bacterium Strain Marinobacter nanhaiticus D15-8WT.</title>
        <authorList>
            <person name="Cui Z."/>
            <person name="Gao W."/>
            <person name="Li Q."/>
            <person name="Xu G."/>
            <person name="Zheng L."/>
        </authorList>
    </citation>
    <scope>NUCLEOTIDE SEQUENCE [LARGE SCALE GENOMIC DNA]</scope>
    <source>
        <strain evidence="6 7">D15-8W</strain>
    </source>
</reference>
<dbReference type="Gene3D" id="3.30.70.270">
    <property type="match status" value="1"/>
</dbReference>
<dbReference type="PATRIC" id="fig|626887.3.peg.3246"/>
<comment type="caution">
    <text evidence="6">The sequence shown here is derived from an EMBL/GenBank/DDBJ whole genome shotgun (WGS) entry which is preliminary data.</text>
</comment>
<dbReference type="Gene3D" id="3.20.20.450">
    <property type="entry name" value="EAL domain"/>
    <property type="match status" value="1"/>
</dbReference>
<dbReference type="AlphaFoldDB" id="N6VYL6"/>
<dbReference type="PROSITE" id="PS50883">
    <property type="entry name" value="EAL"/>
    <property type="match status" value="1"/>
</dbReference>
<dbReference type="RefSeq" id="WP_004581189.1">
    <property type="nucleotide sequence ID" value="NZ_AP028878.1"/>
</dbReference>
<dbReference type="PANTHER" id="PTHR44757:SF2">
    <property type="entry name" value="BIOFILM ARCHITECTURE MAINTENANCE PROTEIN MBAA"/>
    <property type="match status" value="1"/>
</dbReference>
<dbReference type="InterPro" id="IPR029016">
    <property type="entry name" value="GAF-like_dom_sf"/>
</dbReference>
<dbReference type="GO" id="GO:0016301">
    <property type="term" value="F:kinase activity"/>
    <property type="evidence" value="ECO:0007669"/>
    <property type="project" value="UniProtKB-KW"/>
</dbReference>
<dbReference type="SMART" id="SM00065">
    <property type="entry name" value="GAF"/>
    <property type="match status" value="1"/>
</dbReference>
<evidence type="ECO:0000313" key="7">
    <source>
        <dbReference type="Proteomes" id="UP000013165"/>
    </source>
</evidence>
<dbReference type="Pfam" id="PF00990">
    <property type="entry name" value="GGDEF"/>
    <property type="match status" value="1"/>
</dbReference>
<dbReference type="OrthoDB" id="6597954at2"/>
<protein>
    <submittedName>
        <fullName evidence="6">EAL domain-containing protein</fullName>
    </submittedName>
</protein>
<dbReference type="InterPro" id="IPR035919">
    <property type="entry name" value="EAL_sf"/>
</dbReference>
<organism evidence="6 7">
    <name type="scientific">Marinobacter nanhaiticus D15-8W</name>
    <dbReference type="NCBI Taxonomy" id="626887"/>
    <lineage>
        <taxon>Bacteria</taxon>
        <taxon>Pseudomonadati</taxon>
        <taxon>Pseudomonadota</taxon>
        <taxon>Gammaproteobacteria</taxon>
        <taxon>Pseudomonadales</taxon>
        <taxon>Marinobacteraceae</taxon>
        <taxon>Marinobacter</taxon>
    </lineage>
</organism>
<accession>N6VYL6</accession>
<dbReference type="Pfam" id="PF00563">
    <property type="entry name" value="EAL"/>
    <property type="match status" value="1"/>
</dbReference>
<dbReference type="SMART" id="SM00267">
    <property type="entry name" value="GGDEF"/>
    <property type="match status" value="1"/>
</dbReference>
<gene>
    <name evidence="6" type="ORF">J057_16240</name>
</gene>
<feature type="domain" description="EAL" evidence="4">
    <location>
        <begin position="504"/>
        <end position="757"/>
    </location>
</feature>
<dbReference type="SUPFAM" id="SSF52172">
    <property type="entry name" value="CheY-like"/>
    <property type="match status" value="1"/>
</dbReference>
<dbReference type="InterPro" id="IPR011006">
    <property type="entry name" value="CheY-like_superfamily"/>
</dbReference>
<dbReference type="InterPro" id="IPR052155">
    <property type="entry name" value="Biofilm_reg_signaling"/>
</dbReference>
<keyword evidence="2" id="KW-0418">Kinase</keyword>
<dbReference type="HOGENOM" id="CLU_000445_70_50_6"/>
<evidence type="ECO:0000313" key="6">
    <source>
        <dbReference type="EMBL" id="ENO12964.1"/>
    </source>
</evidence>
<keyword evidence="1" id="KW-0808">Transferase</keyword>
<dbReference type="InterPro" id="IPR003018">
    <property type="entry name" value="GAF"/>
</dbReference>
<dbReference type="STRING" id="626887.J057_16240"/>
<dbReference type="SUPFAM" id="SSF141868">
    <property type="entry name" value="EAL domain-like"/>
    <property type="match status" value="1"/>
</dbReference>
<sequence>MARILSLVGNAGERRLIDATLSNFDVTTDQEELRKAGAVDLIIVDREAMHTWQEEIGILRSREAPAALPVLLMLPARELDLSMGLIGQQIEDVMVQPFQPAELLARVNNLVRVRDLSVSLKNRIAESDGELRVLGRAFSLFSSCNELILRADSEDALLNSTLDELVGNRGFRFAWVGLAKNDERKSIEVLAQSGDAGSYLSEVSPTWGDGPEGNGPAGRAVRTGQPQVCDDMMSACSFQPWKDAVREYNFASCLVLPCQVSDDRMGILVLYSELRHAFTAEEIELMGRLSENIAFGLKALRDREALRLAKLSAELRAYRDVLTGLPNRQWIHEQLTTLDAQADRHGRYAAVLFVDLDGFKRINDSLGHEVGDRILRKVARRLQGLVREEDFVARQGGDEFVVLMPFEKLDAGEVGDREGQHNYLTAAATHVADRIVTGMRKPFTDGHNEHYLGASVGISLFPHDSGEAMELPVLADQAMYEAKSQGGNAYQFYSDELSAEHANHVELEQDLYRAVQQQAFELHYQPVVNLETGQVQAVEALLRWPQADGSMVAPEAFLPILEENGLIIRVGDWIFRRACEDIRQAREHLPELRLSLNLSVRQLWQPSLPARLAEVVQKAGLPPAAVELEVTEASMMSDVKRMEKVLQDLRQHGFSLTVDDYGTGYSSMARLLALPVSTLKLDGSFLQAAEHTPNAASMISAVADMTPKLELRLVAEGVENDQQRTLLRRLGCSLGQGYLFTRPMPFESLMEYLGRTATEVVPV</sequence>
<dbReference type="Pfam" id="PF13185">
    <property type="entry name" value="GAF_2"/>
    <property type="match status" value="1"/>
</dbReference>
<dbReference type="InterPro" id="IPR000160">
    <property type="entry name" value="GGDEF_dom"/>
</dbReference>
<dbReference type="CDD" id="cd01949">
    <property type="entry name" value="GGDEF"/>
    <property type="match status" value="1"/>
</dbReference>
<dbReference type="SMART" id="SM00052">
    <property type="entry name" value="EAL"/>
    <property type="match status" value="1"/>
</dbReference>
<dbReference type="Proteomes" id="UP000013165">
    <property type="component" value="Unassembled WGS sequence"/>
</dbReference>
<dbReference type="PANTHER" id="PTHR44757">
    <property type="entry name" value="DIGUANYLATE CYCLASE DGCP"/>
    <property type="match status" value="1"/>
</dbReference>
<dbReference type="InterPro" id="IPR029787">
    <property type="entry name" value="Nucleotide_cyclase"/>
</dbReference>
<dbReference type="EMBL" id="APLQ01000014">
    <property type="protein sequence ID" value="ENO12964.1"/>
    <property type="molecule type" value="Genomic_DNA"/>
</dbReference>
<dbReference type="SUPFAM" id="SSF55781">
    <property type="entry name" value="GAF domain-like"/>
    <property type="match status" value="1"/>
</dbReference>
<proteinExistence type="predicted"/>
<feature type="domain" description="GGDEF" evidence="5">
    <location>
        <begin position="347"/>
        <end position="495"/>
    </location>
</feature>
<dbReference type="NCBIfam" id="TIGR00254">
    <property type="entry name" value="GGDEF"/>
    <property type="match status" value="1"/>
</dbReference>
<dbReference type="InterPro" id="IPR043128">
    <property type="entry name" value="Rev_trsase/Diguanyl_cyclase"/>
</dbReference>
<dbReference type="SUPFAM" id="SSF55073">
    <property type="entry name" value="Nucleotide cyclase"/>
    <property type="match status" value="1"/>
</dbReference>
<dbReference type="InterPro" id="IPR001633">
    <property type="entry name" value="EAL_dom"/>
</dbReference>
<evidence type="ECO:0000259" key="5">
    <source>
        <dbReference type="PROSITE" id="PS50887"/>
    </source>
</evidence>
<dbReference type="CDD" id="cd01948">
    <property type="entry name" value="EAL"/>
    <property type="match status" value="1"/>
</dbReference>
<keyword evidence="7" id="KW-1185">Reference proteome</keyword>
<evidence type="ECO:0000256" key="2">
    <source>
        <dbReference type="ARBA" id="ARBA00022777"/>
    </source>
</evidence>
<feature type="region of interest" description="Disordered" evidence="3">
    <location>
        <begin position="198"/>
        <end position="220"/>
    </location>
</feature>